<comment type="similarity">
    <text evidence="2">Belongs to the methyltransferase superfamily. Trimethylguanosine synthase family.</text>
</comment>
<comment type="catalytic activity">
    <reaction evidence="5">
        <text>a 5'-end (N(2),N(7)-dimethyl 5'-triphosphoguanosine)-ribonucleoside in snRNA + S-adenosyl-L-methionine = a 5'-end (N(2),N(2),N(7)-trimethyl 5'-triphosphoguanosine)-ribonucleoside in snRNA + S-adenosyl-L-homocysteine + H(+)</text>
        <dbReference type="Rhea" id="RHEA:78479"/>
        <dbReference type="Rhea" id="RHEA-COMP:19087"/>
        <dbReference type="Rhea" id="RHEA-COMP:19089"/>
        <dbReference type="ChEBI" id="CHEBI:15378"/>
        <dbReference type="ChEBI" id="CHEBI:57856"/>
        <dbReference type="ChEBI" id="CHEBI:59789"/>
        <dbReference type="ChEBI" id="CHEBI:167623"/>
        <dbReference type="ChEBI" id="CHEBI:172880"/>
    </reaction>
    <physiologicalReaction direction="left-to-right" evidence="5">
        <dbReference type="Rhea" id="RHEA:78480"/>
    </physiologicalReaction>
</comment>
<evidence type="ECO:0000256" key="5">
    <source>
        <dbReference type="ARBA" id="ARBA00048763"/>
    </source>
</evidence>
<dbReference type="Gene3D" id="2.20.70.10">
    <property type="match status" value="1"/>
</dbReference>
<dbReference type="SUPFAM" id="SSF53335">
    <property type="entry name" value="S-adenosyl-L-methionine-dependent methyltransferases"/>
    <property type="match status" value="1"/>
</dbReference>
<feature type="domain" description="WW" evidence="8">
    <location>
        <begin position="101"/>
        <end position="129"/>
    </location>
</feature>
<dbReference type="AlphaFoldDB" id="A0A9Q1LP37"/>
<dbReference type="Gene3D" id="3.40.50.150">
    <property type="entry name" value="Vaccinia Virus protein VP39"/>
    <property type="match status" value="1"/>
</dbReference>
<evidence type="ECO:0000256" key="1">
    <source>
        <dbReference type="ARBA" id="ARBA00018517"/>
    </source>
</evidence>
<dbReference type="CDD" id="cd02440">
    <property type="entry name" value="AdoMet_MTases"/>
    <property type="match status" value="1"/>
</dbReference>
<comment type="catalytic activity">
    <reaction evidence="6">
        <text>a 5'-end (N(7)-methyl 5'-triphosphoguanosine)-ribonucleoside in snRNA + S-adenosyl-L-methionine = a 5'-end (N(2),N(7)-dimethyl 5'-triphosphoguanosine)-ribonucleoside in snRNA + S-adenosyl-L-homocysteine + H(+)</text>
        <dbReference type="Rhea" id="RHEA:78471"/>
        <dbReference type="Rhea" id="RHEA-COMP:19085"/>
        <dbReference type="Rhea" id="RHEA-COMP:19087"/>
        <dbReference type="ChEBI" id="CHEBI:15378"/>
        <dbReference type="ChEBI" id="CHEBI:57856"/>
        <dbReference type="ChEBI" id="CHEBI:59789"/>
        <dbReference type="ChEBI" id="CHEBI:156461"/>
        <dbReference type="ChEBI" id="CHEBI:172880"/>
    </reaction>
    <physiologicalReaction direction="left-to-right" evidence="6">
        <dbReference type="Rhea" id="RHEA:78472"/>
    </physiologicalReaction>
</comment>
<dbReference type="InterPro" id="IPR029063">
    <property type="entry name" value="SAM-dependent_MTases_sf"/>
</dbReference>
<evidence type="ECO:0000313" key="9">
    <source>
        <dbReference type="EMBL" id="KAJ8539518.1"/>
    </source>
</evidence>
<keyword evidence="10" id="KW-1185">Reference proteome</keyword>
<dbReference type="OrthoDB" id="194443at2759"/>
<sequence>MVNSSMECGNHAEICPINSSVDSEWINGEALNSHCEGKSLNGEQMVCAYMGSPLTGEQVESIAMQTAEHHTENGILCNDVDEELNSCNTTNNNCEGTVGDWRLYWDNDYQRNYFYNMVTMQCTWNPPPGMDDLVFTNFTTKQQETALEMVELDVADFNESMICKLLQVYSLTLTLQTELKRMMYCWTDNSMDQRKLGNLLTICVLLALKTEKESQKGEIQMEVANRSSRYLLFNKYDEGIKMDEEGWFSVTPEAIAKHHALRCGSGTIVDFLTGVSGNSIQFAKRSKHVIAIDIDPKIINLAQYNASIYGVRDQIDFIRGDSFVLAPNLKELPLQHWQGNCLQSCYVPPEKC</sequence>
<dbReference type="InterPro" id="IPR001202">
    <property type="entry name" value="WW_dom"/>
</dbReference>
<evidence type="ECO:0000256" key="2">
    <source>
        <dbReference type="ARBA" id="ARBA00025783"/>
    </source>
</evidence>
<dbReference type="InterPro" id="IPR019012">
    <property type="entry name" value="RNA_cap_Gua-N2-MeTrfase"/>
</dbReference>
<evidence type="ECO:0000256" key="3">
    <source>
        <dbReference type="ARBA" id="ARBA00047418"/>
    </source>
</evidence>
<dbReference type="PANTHER" id="PTHR14741:SF32">
    <property type="entry name" value="TRIMETHYLGUANOSINE SYNTHASE"/>
    <property type="match status" value="1"/>
</dbReference>
<dbReference type="PANTHER" id="PTHR14741">
    <property type="entry name" value="S-ADENOSYLMETHIONINE-DEPENDENT METHYLTRANSFERASE RELATED"/>
    <property type="match status" value="1"/>
</dbReference>
<gene>
    <name evidence="9" type="ORF">K7X08_013770</name>
</gene>
<dbReference type="GO" id="GO:0071164">
    <property type="term" value="F:RNA cap trimethylguanosine synthase activity"/>
    <property type="evidence" value="ECO:0007669"/>
    <property type="project" value="TreeGrafter"/>
</dbReference>
<evidence type="ECO:0000256" key="6">
    <source>
        <dbReference type="ARBA" id="ARBA00049075"/>
    </source>
</evidence>
<reference evidence="10" key="1">
    <citation type="journal article" date="2023" name="Proc. Natl. Acad. Sci. U.S.A.">
        <title>Genomic and structural basis for evolution of tropane alkaloid biosynthesis.</title>
        <authorList>
            <person name="Wanga Y.-J."/>
            <person name="Taina T."/>
            <person name="Yua J.-Y."/>
            <person name="Lia J."/>
            <person name="Xua B."/>
            <person name="Chenc J."/>
            <person name="D'Auriad J.C."/>
            <person name="Huanga J.-P."/>
            <person name="Huanga S.-X."/>
        </authorList>
    </citation>
    <scope>NUCLEOTIDE SEQUENCE [LARGE SCALE GENOMIC DNA]</scope>
    <source>
        <strain evidence="10">cv. KIB-2019</strain>
    </source>
</reference>
<dbReference type="Proteomes" id="UP001152561">
    <property type="component" value="Unassembled WGS sequence"/>
</dbReference>
<comment type="catalytic activity">
    <reaction evidence="3">
        <text>a 5'-end (N(2),N(7)-dimethyl 5'-triphosphoguanosine)-ribonucleoside in snoRNA + S-adenosyl-L-methionine = a 5'-end (N(2),N(2),N(7)-trimethyl 5'-triphosphoguanosine)-ribonucleoside in snoRNA + S-adenosyl-L-homocysteine + H(+)</text>
        <dbReference type="Rhea" id="RHEA:78507"/>
        <dbReference type="Rhea" id="RHEA-COMP:19088"/>
        <dbReference type="Rhea" id="RHEA-COMP:19090"/>
        <dbReference type="ChEBI" id="CHEBI:15378"/>
        <dbReference type="ChEBI" id="CHEBI:57856"/>
        <dbReference type="ChEBI" id="CHEBI:59789"/>
        <dbReference type="ChEBI" id="CHEBI:167623"/>
        <dbReference type="ChEBI" id="CHEBI:172880"/>
    </reaction>
    <physiologicalReaction direction="left-to-right" evidence="3">
        <dbReference type="Rhea" id="RHEA:78508"/>
    </physiologicalReaction>
</comment>
<dbReference type="PROSITE" id="PS50020">
    <property type="entry name" value="WW_DOMAIN_2"/>
    <property type="match status" value="1"/>
</dbReference>
<protein>
    <recommendedName>
        <fullName evidence="1">Trimethylguanosine synthase</fullName>
    </recommendedName>
    <alternativeName>
        <fullName evidence="7">Cap-specific guanine-N(2) methyltransferase</fullName>
    </alternativeName>
</protein>
<organism evidence="9 10">
    <name type="scientific">Anisodus acutangulus</name>
    <dbReference type="NCBI Taxonomy" id="402998"/>
    <lineage>
        <taxon>Eukaryota</taxon>
        <taxon>Viridiplantae</taxon>
        <taxon>Streptophyta</taxon>
        <taxon>Embryophyta</taxon>
        <taxon>Tracheophyta</taxon>
        <taxon>Spermatophyta</taxon>
        <taxon>Magnoliopsida</taxon>
        <taxon>eudicotyledons</taxon>
        <taxon>Gunneridae</taxon>
        <taxon>Pentapetalae</taxon>
        <taxon>asterids</taxon>
        <taxon>lamiids</taxon>
        <taxon>Solanales</taxon>
        <taxon>Solanaceae</taxon>
        <taxon>Solanoideae</taxon>
        <taxon>Hyoscyameae</taxon>
        <taxon>Anisodus</taxon>
    </lineage>
</organism>
<proteinExistence type="inferred from homology"/>
<dbReference type="Pfam" id="PF09445">
    <property type="entry name" value="Methyltransf_15"/>
    <property type="match status" value="1"/>
</dbReference>
<evidence type="ECO:0000256" key="4">
    <source>
        <dbReference type="ARBA" id="ARBA00048740"/>
    </source>
</evidence>
<evidence type="ECO:0000313" key="10">
    <source>
        <dbReference type="Proteomes" id="UP001152561"/>
    </source>
</evidence>
<comment type="catalytic activity">
    <reaction evidence="4">
        <text>a 5'-end (N(7)-methyl 5'-triphosphoguanosine)-ribonucleoside in snoRNA + S-adenosyl-L-methionine = a 5'-end (N(2),N(7)-dimethyl 5'-triphosphoguanosine)-ribonucleoside in snoRNA + S-adenosyl-L-homocysteine + H(+)</text>
        <dbReference type="Rhea" id="RHEA:78475"/>
        <dbReference type="Rhea" id="RHEA-COMP:19086"/>
        <dbReference type="Rhea" id="RHEA-COMP:19088"/>
        <dbReference type="ChEBI" id="CHEBI:15378"/>
        <dbReference type="ChEBI" id="CHEBI:57856"/>
        <dbReference type="ChEBI" id="CHEBI:59789"/>
        <dbReference type="ChEBI" id="CHEBI:156461"/>
        <dbReference type="ChEBI" id="CHEBI:172880"/>
    </reaction>
    <physiologicalReaction direction="left-to-right" evidence="4">
        <dbReference type="Rhea" id="RHEA:78476"/>
    </physiologicalReaction>
</comment>
<name>A0A9Q1LP37_9SOLA</name>
<accession>A0A9Q1LP37</accession>
<evidence type="ECO:0000259" key="8">
    <source>
        <dbReference type="PROSITE" id="PS50020"/>
    </source>
</evidence>
<comment type="caution">
    <text evidence="9">The sequence shown here is derived from an EMBL/GenBank/DDBJ whole genome shotgun (WGS) entry which is preliminary data.</text>
</comment>
<dbReference type="GO" id="GO:0005634">
    <property type="term" value="C:nucleus"/>
    <property type="evidence" value="ECO:0007669"/>
    <property type="project" value="TreeGrafter"/>
</dbReference>
<dbReference type="EMBL" id="JAJAGQ010000016">
    <property type="protein sequence ID" value="KAJ8539518.1"/>
    <property type="molecule type" value="Genomic_DNA"/>
</dbReference>
<evidence type="ECO:0000256" key="7">
    <source>
        <dbReference type="ARBA" id="ARBA00049790"/>
    </source>
</evidence>